<evidence type="ECO:0000256" key="4">
    <source>
        <dbReference type="ARBA" id="ARBA00015492"/>
    </source>
</evidence>
<dbReference type="FunFam" id="3.90.870.10:FF:000009">
    <property type="entry name" value="Threonylcarbamoyl-AMP synthase, putative"/>
    <property type="match status" value="1"/>
</dbReference>
<dbReference type="Proteomes" id="UP000005273">
    <property type="component" value="Unassembled WGS sequence"/>
</dbReference>
<feature type="binding site" evidence="14">
    <location>
        <position position="61"/>
    </location>
    <ligand>
        <name>ATP</name>
        <dbReference type="ChEBI" id="CHEBI:30616"/>
    </ligand>
</feature>
<evidence type="ECO:0000256" key="9">
    <source>
        <dbReference type="ARBA" id="ARBA00022741"/>
    </source>
</evidence>
<dbReference type="GO" id="GO:0003725">
    <property type="term" value="F:double-stranded RNA binding"/>
    <property type="evidence" value="ECO:0007669"/>
    <property type="project" value="UniProtKB-UniRule"/>
</dbReference>
<comment type="caution">
    <text evidence="16">The sequence shown here is derived from an EMBL/GenBank/DDBJ whole genome shotgun (WGS) entry which is preliminary data.</text>
</comment>
<evidence type="ECO:0000256" key="14">
    <source>
        <dbReference type="PIRSR" id="PIRSR004930-1"/>
    </source>
</evidence>
<dbReference type="InterPro" id="IPR050156">
    <property type="entry name" value="TC-AMP_synthase_SUA5"/>
</dbReference>
<evidence type="ECO:0000256" key="11">
    <source>
        <dbReference type="ARBA" id="ARBA00029774"/>
    </source>
</evidence>
<dbReference type="InterPro" id="IPR017945">
    <property type="entry name" value="DHBP_synth_RibB-like_a/b_dom"/>
</dbReference>
<feature type="binding site" evidence="14">
    <location>
        <position position="123"/>
    </location>
    <ligand>
        <name>L-threonine</name>
        <dbReference type="ChEBI" id="CHEBI:57926"/>
    </ligand>
</feature>
<feature type="binding site" evidence="14">
    <location>
        <position position="145"/>
    </location>
    <ligand>
        <name>ATP</name>
        <dbReference type="ChEBI" id="CHEBI:30616"/>
    </ligand>
</feature>
<dbReference type="GO" id="GO:0008033">
    <property type="term" value="P:tRNA processing"/>
    <property type="evidence" value="ECO:0007669"/>
    <property type="project" value="UniProtKB-KW"/>
</dbReference>
<dbReference type="Pfam" id="PF03481">
    <property type="entry name" value="Sua5_C"/>
    <property type="match status" value="1"/>
</dbReference>
<evidence type="ECO:0000256" key="12">
    <source>
        <dbReference type="ARBA" id="ARBA00048366"/>
    </source>
</evidence>
<evidence type="ECO:0000256" key="10">
    <source>
        <dbReference type="ARBA" id="ARBA00022840"/>
    </source>
</evidence>
<protein>
    <recommendedName>
        <fullName evidence="4 13">Threonylcarbamoyl-AMP synthase</fullName>
        <shortName evidence="13">TC-AMP synthase</shortName>
        <ecNumber evidence="3 13">2.7.7.87</ecNumber>
    </recommendedName>
    <alternativeName>
        <fullName evidence="11 13">L-threonylcarbamoyladenylate synthase</fullName>
    </alternativeName>
</protein>
<feature type="binding site" evidence="14">
    <location>
        <position position="143"/>
    </location>
    <ligand>
        <name>L-threonine</name>
        <dbReference type="ChEBI" id="CHEBI:57926"/>
    </ligand>
</feature>
<feature type="domain" description="YrdC-like" evidence="15">
    <location>
        <begin position="16"/>
        <end position="201"/>
    </location>
</feature>
<dbReference type="RefSeq" id="WP_009201496.1">
    <property type="nucleotide sequence ID" value="NZ_ACJX03000001.1"/>
</dbReference>
<dbReference type="InterPro" id="IPR006070">
    <property type="entry name" value="Sua5-like_dom"/>
</dbReference>
<comment type="similarity">
    <text evidence="2 13">Belongs to the SUA5 family.</text>
</comment>
<dbReference type="Gene3D" id="3.90.870.10">
    <property type="entry name" value="DHBP synthase"/>
    <property type="match status" value="1"/>
</dbReference>
<dbReference type="GO" id="GO:0005524">
    <property type="term" value="F:ATP binding"/>
    <property type="evidence" value="ECO:0007669"/>
    <property type="project" value="UniProtKB-UniRule"/>
</dbReference>
<keyword evidence="17" id="KW-1185">Reference proteome</keyword>
<feature type="binding site" evidence="14">
    <location>
        <position position="197"/>
    </location>
    <ligand>
        <name>ATP</name>
        <dbReference type="ChEBI" id="CHEBI:30616"/>
    </ligand>
</feature>
<dbReference type="EMBL" id="ACJX03000001">
    <property type="protein sequence ID" value="KRT35802.1"/>
    <property type="molecule type" value="Genomic_DNA"/>
</dbReference>
<dbReference type="Gene3D" id="3.40.50.11030">
    <property type="entry name" value="Threonylcarbamoyl-AMP synthase, C-terminal domain"/>
    <property type="match status" value="1"/>
</dbReference>
<dbReference type="GO" id="GO:0000049">
    <property type="term" value="F:tRNA binding"/>
    <property type="evidence" value="ECO:0007669"/>
    <property type="project" value="TreeGrafter"/>
</dbReference>
<dbReference type="OrthoDB" id="9814580at2"/>
<feature type="binding site" evidence="14">
    <location>
        <position position="38"/>
    </location>
    <ligand>
        <name>L-threonine</name>
        <dbReference type="ChEBI" id="CHEBI:57926"/>
    </ligand>
</feature>
<keyword evidence="10 13" id="KW-0067">ATP-binding</keyword>
<feature type="binding site" evidence="14">
    <location>
        <position position="239"/>
    </location>
    <ligand>
        <name>ATP</name>
        <dbReference type="ChEBI" id="CHEBI:30616"/>
    </ligand>
</feature>
<keyword evidence="9 13" id="KW-0547">Nucleotide-binding</keyword>
<comment type="catalytic activity">
    <reaction evidence="12 13">
        <text>L-threonine + hydrogencarbonate + ATP = L-threonylcarbamoyladenylate + diphosphate + H2O</text>
        <dbReference type="Rhea" id="RHEA:36407"/>
        <dbReference type="ChEBI" id="CHEBI:15377"/>
        <dbReference type="ChEBI" id="CHEBI:17544"/>
        <dbReference type="ChEBI" id="CHEBI:30616"/>
        <dbReference type="ChEBI" id="CHEBI:33019"/>
        <dbReference type="ChEBI" id="CHEBI:57926"/>
        <dbReference type="ChEBI" id="CHEBI:73682"/>
        <dbReference type="EC" id="2.7.7.87"/>
    </reaction>
</comment>
<accession>A0A0T5XBS6</accession>
<evidence type="ECO:0000256" key="1">
    <source>
        <dbReference type="ARBA" id="ARBA00004496"/>
    </source>
</evidence>
<keyword evidence="6 13" id="KW-0808">Transferase</keyword>
<feature type="binding site" evidence="14">
    <location>
        <position position="183"/>
    </location>
    <ligand>
        <name>L-threonine</name>
        <dbReference type="ChEBI" id="CHEBI:57926"/>
    </ligand>
</feature>
<sequence>MKKAAIYKIDKWNPEREIIKIAAEAIVKGKLVAFPTETVYGLGANALDESAVRGIFSAKGRPCDNPLIVHVANVESAEKIAHTTSKALRLMERFWPGPLTLVMKAKDIVPKATRGGLETVAVRMPAHPVALALIEKSGVPIAAPSANTSGRPSPTDAGVVYDDLGCCVDVILDTGPTDVGVESTVIDVTQEKVVLLRPGGLPVEAIEEFGEEVMLPDELGAGRAEDVKRKSPGTRYRHYAPRCRVVLWREGDDWPLERDEAVGYMGIKRPPLDISEKVILFDSLEHYARGLFMAMRYLEKKGVKVIVADYPVKEGLGLAIRDRLYRASSAEFDENPHDVVK</sequence>
<evidence type="ECO:0000256" key="6">
    <source>
        <dbReference type="ARBA" id="ARBA00022679"/>
    </source>
</evidence>
<evidence type="ECO:0000256" key="3">
    <source>
        <dbReference type="ARBA" id="ARBA00012584"/>
    </source>
</evidence>
<comment type="subcellular location">
    <subcellularLocation>
        <location evidence="1 13">Cytoplasm</location>
    </subcellularLocation>
</comment>
<dbReference type="eggNOG" id="COG0009">
    <property type="taxonomic scope" value="Bacteria"/>
</dbReference>
<dbReference type="AlphaFoldDB" id="A0A0T5XBS6"/>
<feature type="binding site" evidence="14">
    <location>
        <position position="70"/>
    </location>
    <ligand>
        <name>L-threonine</name>
        <dbReference type="ChEBI" id="CHEBI:57926"/>
    </ligand>
</feature>
<evidence type="ECO:0000313" key="16">
    <source>
        <dbReference type="EMBL" id="KRT35802.1"/>
    </source>
</evidence>
<gene>
    <name evidence="16" type="ORF">HMPREF1705_03054</name>
</gene>
<evidence type="ECO:0000259" key="15">
    <source>
        <dbReference type="PROSITE" id="PS51163"/>
    </source>
</evidence>
<feature type="binding site" evidence="14">
    <location>
        <position position="119"/>
    </location>
    <ligand>
        <name>ATP</name>
        <dbReference type="ChEBI" id="CHEBI:30616"/>
    </ligand>
</feature>
<keyword evidence="7 13" id="KW-0819">tRNA processing</keyword>
<dbReference type="PROSITE" id="PS51163">
    <property type="entry name" value="YRDC"/>
    <property type="match status" value="1"/>
</dbReference>
<dbReference type="SUPFAM" id="SSF55821">
    <property type="entry name" value="YrdC/RibB"/>
    <property type="match status" value="1"/>
</dbReference>
<keyword evidence="5 13" id="KW-0963">Cytoplasm</keyword>
<dbReference type="GO" id="GO:0061710">
    <property type="term" value="F:L-threonylcarbamoyladenylate synthase"/>
    <property type="evidence" value="ECO:0007669"/>
    <property type="project" value="UniProtKB-EC"/>
</dbReference>
<feature type="binding site" evidence="14">
    <location>
        <position position="65"/>
    </location>
    <ligand>
        <name>ATP</name>
        <dbReference type="ChEBI" id="CHEBI:30616"/>
    </ligand>
</feature>
<dbReference type="InterPro" id="IPR010923">
    <property type="entry name" value="T(6)A37_SUA5"/>
</dbReference>
<evidence type="ECO:0000256" key="7">
    <source>
        <dbReference type="ARBA" id="ARBA00022694"/>
    </source>
</evidence>
<dbReference type="GO" id="GO:0006450">
    <property type="term" value="P:regulation of translational fidelity"/>
    <property type="evidence" value="ECO:0007669"/>
    <property type="project" value="TreeGrafter"/>
</dbReference>
<evidence type="ECO:0000256" key="8">
    <source>
        <dbReference type="ARBA" id="ARBA00022695"/>
    </source>
</evidence>
<keyword evidence="8 13" id="KW-0548">Nucleotidyltransferase</keyword>
<evidence type="ECO:0000256" key="5">
    <source>
        <dbReference type="ARBA" id="ARBA00022490"/>
    </source>
</evidence>
<dbReference type="EC" id="2.7.7.87" evidence="3 13"/>
<dbReference type="PANTHER" id="PTHR17490:SF16">
    <property type="entry name" value="THREONYLCARBAMOYL-AMP SYNTHASE"/>
    <property type="match status" value="1"/>
</dbReference>
<feature type="binding site" evidence="14">
    <location>
        <position position="153"/>
    </location>
    <ligand>
        <name>ATP</name>
        <dbReference type="ChEBI" id="CHEBI:30616"/>
    </ligand>
</feature>
<evidence type="ECO:0000313" key="17">
    <source>
        <dbReference type="Proteomes" id="UP000005273"/>
    </source>
</evidence>
<dbReference type="STRING" id="592015.HMPREF1705_03054"/>
<comment type="function">
    <text evidence="13">Required for the formation of a threonylcarbamoyl group on adenosine at position 37 (t(6)A37) in tRNAs that read codons beginning with adenine.</text>
</comment>
<evidence type="ECO:0000256" key="13">
    <source>
        <dbReference type="PIRNR" id="PIRNR004930"/>
    </source>
</evidence>
<dbReference type="InterPro" id="IPR005145">
    <property type="entry name" value="Sua5_C"/>
</dbReference>
<dbReference type="PIRSF" id="PIRSF004930">
    <property type="entry name" value="Tln_factor_SUA5"/>
    <property type="match status" value="1"/>
</dbReference>
<organism evidence="16 17">
    <name type="scientific">Acetomicrobium hydrogeniformans ATCC BAA-1850</name>
    <dbReference type="NCBI Taxonomy" id="592015"/>
    <lineage>
        <taxon>Bacteria</taxon>
        <taxon>Thermotogati</taxon>
        <taxon>Synergistota</taxon>
        <taxon>Synergistia</taxon>
        <taxon>Synergistales</taxon>
        <taxon>Acetomicrobiaceae</taxon>
        <taxon>Acetomicrobium</taxon>
    </lineage>
</organism>
<proteinExistence type="inferred from homology"/>
<reference evidence="17" key="1">
    <citation type="submission" date="2012-09" db="EMBL/GenBank/DDBJ databases">
        <authorList>
            <person name="Weinstock G."/>
            <person name="Sodergren E."/>
            <person name="Clifton S."/>
            <person name="Fulton L."/>
            <person name="Fulton B."/>
            <person name="Courtney L."/>
            <person name="Fronick C."/>
            <person name="Harrison M."/>
            <person name="Strong C."/>
            <person name="Farmer C."/>
            <person name="Delehaunty K."/>
            <person name="Markovic C."/>
            <person name="Hall O."/>
            <person name="Minx P."/>
            <person name="Tomlinson C."/>
            <person name="Mitreva M."/>
            <person name="Nelson J."/>
            <person name="Hou S."/>
            <person name="Wollam A."/>
            <person name="Pepin K.H."/>
            <person name="Johnson M."/>
            <person name="Bhonagiri V."/>
            <person name="Nash W.E."/>
            <person name="Suruliraj S."/>
            <person name="Warren W."/>
            <person name="Chinwalla A."/>
            <person name="Mardis E.R."/>
            <person name="Wilson R.K."/>
        </authorList>
    </citation>
    <scope>NUCLEOTIDE SEQUENCE [LARGE SCALE GENOMIC DNA]</scope>
    <source>
        <strain evidence="17">OS1</strain>
    </source>
</reference>
<dbReference type="GO" id="GO:0005737">
    <property type="term" value="C:cytoplasm"/>
    <property type="evidence" value="ECO:0007669"/>
    <property type="project" value="UniProtKB-SubCell"/>
</dbReference>
<dbReference type="InterPro" id="IPR038385">
    <property type="entry name" value="Sua5/YwlC_C"/>
</dbReference>
<evidence type="ECO:0000256" key="2">
    <source>
        <dbReference type="ARBA" id="ARBA00007663"/>
    </source>
</evidence>
<dbReference type="Pfam" id="PF01300">
    <property type="entry name" value="Sua5_yciO_yrdC"/>
    <property type="match status" value="1"/>
</dbReference>
<dbReference type="PANTHER" id="PTHR17490">
    <property type="entry name" value="SUA5"/>
    <property type="match status" value="1"/>
</dbReference>
<dbReference type="NCBIfam" id="TIGR00057">
    <property type="entry name" value="L-threonylcarbamoyladenylate synthase"/>
    <property type="match status" value="1"/>
</dbReference>
<name>A0A0T5XBS6_9BACT</name>